<name>A0AAV9J4B0_9PEZI</name>
<accession>A0AAV9J4B0</accession>
<dbReference type="EMBL" id="JAVFHQ010000094">
    <property type="protein sequence ID" value="KAK4539453.1"/>
    <property type="molecule type" value="Genomic_DNA"/>
</dbReference>
<organism evidence="1 2">
    <name type="scientific">Oleoguttula mirabilis</name>
    <dbReference type="NCBI Taxonomy" id="1507867"/>
    <lineage>
        <taxon>Eukaryota</taxon>
        <taxon>Fungi</taxon>
        <taxon>Dikarya</taxon>
        <taxon>Ascomycota</taxon>
        <taxon>Pezizomycotina</taxon>
        <taxon>Dothideomycetes</taxon>
        <taxon>Dothideomycetidae</taxon>
        <taxon>Mycosphaerellales</taxon>
        <taxon>Teratosphaeriaceae</taxon>
        <taxon>Oleoguttula</taxon>
    </lineage>
</organism>
<keyword evidence="2" id="KW-1185">Reference proteome</keyword>
<dbReference type="AlphaFoldDB" id="A0AAV9J4B0"/>
<proteinExistence type="predicted"/>
<sequence>MPHATSSTTLYAGQAHRSFVFETKALKAQLPFFKKMLAETPEPMVEQTTFEDADEASMALLQMWVKGAKALRGPNDFHSIGHYLGLYVLGRRFESEPLQNRVINLLRAHYAAENLTAPPYRIEYIHQYADGSPMQGFLLATAAQRCKYSKDRPAVSDSMFGVLQPRPELMRDFLEYLIHADDVDVRYGDDCAWHAHETSKVCERVAGEAWQG</sequence>
<comment type="caution">
    <text evidence="1">The sequence shown here is derived from an EMBL/GenBank/DDBJ whole genome shotgun (WGS) entry which is preliminary data.</text>
</comment>
<reference evidence="1 2" key="1">
    <citation type="submission" date="2021-11" db="EMBL/GenBank/DDBJ databases">
        <title>Black yeast isolated from Biological Soil Crust.</title>
        <authorList>
            <person name="Kurbessoian T."/>
        </authorList>
    </citation>
    <scope>NUCLEOTIDE SEQUENCE [LARGE SCALE GENOMIC DNA]</scope>
    <source>
        <strain evidence="1 2">CCFEE 5522</strain>
    </source>
</reference>
<protein>
    <recommendedName>
        <fullName evidence="3">BTB domain-containing protein</fullName>
    </recommendedName>
</protein>
<evidence type="ECO:0000313" key="1">
    <source>
        <dbReference type="EMBL" id="KAK4539453.1"/>
    </source>
</evidence>
<evidence type="ECO:0008006" key="3">
    <source>
        <dbReference type="Google" id="ProtNLM"/>
    </source>
</evidence>
<evidence type="ECO:0000313" key="2">
    <source>
        <dbReference type="Proteomes" id="UP001324427"/>
    </source>
</evidence>
<gene>
    <name evidence="1" type="ORF">LTR36_010930</name>
</gene>
<dbReference type="Proteomes" id="UP001324427">
    <property type="component" value="Unassembled WGS sequence"/>
</dbReference>